<gene>
    <name evidence="2" type="ORF">CR513_61392</name>
</gene>
<feature type="region of interest" description="Disordered" evidence="1">
    <location>
        <begin position="1"/>
        <end position="27"/>
    </location>
</feature>
<evidence type="ECO:0000256" key="1">
    <source>
        <dbReference type="SAM" id="MobiDB-lite"/>
    </source>
</evidence>
<name>A0A371E3B6_MUCPR</name>
<dbReference type="Proteomes" id="UP000257109">
    <property type="component" value="Unassembled WGS sequence"/>
</dbReference>
<keyword evidence="3" id="KW-1185">Reference proteome</keyword>
<dbReference type="EMBL" id="QJKJ01016847">
    <property type="protein sequence ID" value="RDX60467.1"/>
    <property type="molecule type" value="Genomic_DNA"/>
</dbReference>
<feature type="compositionally biased region" description="Acidic residues" evidence="1">
    <location>
        <begin position="10"/>
        <end position="24"/>
    </location>
</feature>
<proteinExistence type="predicted"/>
<comment type="caution">
    <text evidence="2">The sequence shown here is derived from an EMBL/GenBank/DDBJ whole genome shotgun (WGS) entry which is preliminary data.</text>
</comment>
<dbReference type="AlphaFoldDB" id="A0A371E3B6"/>
<evidence type="ECO:0000313" key="3">
    <source>
        <dbReference type="Proteomes" id="UP000257109"/>
    </source>
</evidence>
<evidence type="ECO:0000313" key="2">
    <source>
        <dbReference type="EMBL" id="RDX60467.1"/>
    </source>
</evidence>
<feature type="non-terminal residue" evidence="2">
    <location>
        <position position="1"/>
    </location>
</feature>
<organism evidence="2 3">
    <name type="scientific">Mucuna pruriens</name>
    <name type="common">Velvet bean</name>
    <name type="synonym">Dolichos pruriens</name>
    <dbReference type="NCBI Taxonomy" id="157652"/>
    <lineage>
        <taxon>Eukaryota</taxon>
        <taxon>Viridiplantae</taxon>
        <taxon>Streptophyta</taxon>
        <taxon>Embryophyta</taxon>
        <taxon>Tracheophyta</taxon>
        <taxon>Spermatophyta</taxon>
        <taxon>Magnoliopsida</taxon>
        <taxon>eudicotyledons</taxon>
        <taxon>Gunneridae</taxon>
        <taxon>Pentapetalae</taxon>
        <taxon>rosids</taxon>
        <taxon>fabids</taxon>
        <taxon>Fabales</taxon>
        <taxon>Fabaceae</taxon>
        <taxon>Papilionoideae</taxon>
        <taxon>50 kb inversion clade</taxon>
        <taxon>NPAAA clade</taxon>
        <taxon>indigoferoid/millettioid clade</taxon>
        <taxon>Phaseoleae</taxon>
        <taxon>Mucuna</taxon>
    </lineage>
</organism>
<accession>A0A371E3B6</accession>
<sequence>MDRDVQDTNYETEGEDHNEEEGGDEIERLPLKERLATHFEMKELENLKESGDMEKLEAKCFFAWSSAKFECQAMTHDFEDIVFGAPSLRIVKIKVVHFILFMPQNNTYTRCTIA</sequence>
<reference evidence="2" key="1">
    <citation type="submission" date="2018-05" db="EMBL/GenBank/DDBJ databases">
        <title>Draft genome of Mucuna pruriens seed.</title>
        <authorList>
            <person name="Nnadi N.E."/>
            <person name="Vos R."/>
            <person name="Hasami M.H."/>
            <person name="Devisetty U.K."/>
            <person name="Aguiy J.C."/>
        </authorList>
    </citation>
    <scope>NUCLEOTIDE SEQUENCE [LARGE SCALE GENOMIC DNA]</scope>
    <source>
        <strain evidence="2">JCA_2017</strain>
    </source>
</reference>
<protein>
    <submittedName>
        <fullName evidence="2">Uncharacterized protein</fullName>
    </submittedName>
</protein>